<dbReference type="AlphaFoldDB" id="A0A2P4UP19"/>
<evidence type="ECO:0000256" key="3">
    <source>
        <dbReference type="ARBA" id="ARBA00023315"/>
    </source>
</evidence>
<dbReference type="CDD" id="cd04301">
    <property type="entry name" value="NAT_SF"/>
    <property type="match status" value="1"/>
</dbReference>
<feature type="binding site" evidence="4">
    <location>
        <begin position="227"/>
        <end position="233"/>
    </location>
    <ligand>
        <name>acetyl-CoA</name>
        <dbReference type="ChEBI" id="CHEBI:57288"/>
        <label>2</label>
    </ligand>
</feature>
<keyword evidence="7" id="KW-1185">Reference proteome</keyword>
<dbReference type="Proteomes" id="UP000242367">
    <property type="component" value="Unassembled WGS sequence"/>
</dbReference>
<reference evidence="6 7" key="1">
    <citation type="journal article" date="2017" name="Chemistry">
        <title>Isolation, Biosynthesis and Chemical Modifications of Rubterolones A-F: Rare Tropolone Alkaloids from Actinomadura sp. 5-2.</title>
        <authorList>
            <person name="Guo H."/>
            <person name="Benndorf R."/>
            <person name="Leichnitz D."/>
            <person name="Klassen J.L."/>
            <person name="Vollmers J."/>
            <person name="Gorls H."/>
            <person name="Steinacker M."/>
            <person name="Weigel C."/>
            <person name="Dahse H.M."/>
            <person name="Kaster A.K."/>
            <person name="de Beer Z.W."/>
            <person name="Poulsen M."/>
            <person name="Beemelmanns C."/>
        </authorList>
    </citation>
    <scope>NUCLEOTIDE SEQUENCE [LARGE SCALE GENOMIC DNA]</scope>
    <source>
        <strain evidence="6 7">5-2</strain>
    </source>
</reference>
<gene>
    <name evidence="6" type="primary">mshD_1</name>
    <name evidence="4" type="synonym">mshD</name>
    <name evidence="6" type="ORF">BTM25_12050</name>
</gene>
<dbReference type="PANTHER" id="PTHR43877:SF2">
    <property type="entry name" value="AMINOALKYLPHOSPHONATE N-ACETYLTRANSFERASE-RELATED"/>
    <property type="match status" value="1"/>
</dbReference>
<feature type="domain" description="N-acetyltransferase" evidence="5">
    <location>
        <begin position="142"/>
        <end position="289"/>
    </location>
</feature>
<comment type="caution">
    <text evidence="6">The sequence shown here is derived from an EMBL/GenBank/DDBJ whole genome shotgun (WGS) entry which is preliminary data.</text>
</comment>
<evidence type="ECO:0000313" key="7">
    <source>
        <dbReference type="Proteomes" id="UP000242367"/>
    </source>
</evidence>
<accession>A0A2P4UP19</accession>
<comment type="subunit">
    <text evidence="4">Monomer.</text>
</comment>
<feature type="domain" description="N-acetyltransferase" evidence="5">
    <location>
        <begin position="2"/>
        <end position="134"/>
    </location>
</feature>
<comment type="catalytic activity">
    <reaction evidence="4">
        <text>1D-myo-inositol 2-(L-cysteinylamino)-2-deoxy-alpha-D-glucopyranoside + acetyl-CoA = mycothiol + CoA + H(+)</text>
        <dbReference type="Rhea" id="RHEA:26172"/>
        <dbReference type="ChEBI" id="CHEBI:15378"/>
        <dbReference type="ChEBI" id="CHEBI:16768"/>
        <dbReference type="ChEBI" id="CHEBI:57287"/>
        <dbReference type="ChEBI" id="CHEBI:57288"/>
        <dbReference type="ChEBI" id="CHEBI:58887"/>
        <dbReference type="EC" id="2.3.1.189"/>
    </reaction>
</comment>
<evidence type="ECO:0000259" key="5">
    <source>
        <dbReference type="PROSITE" id="PS51186"/>
    </source>
</evidence>
<dbReference type="InterPro" id="IPR000182">
    <property type="entry name" value="GNAT_dom"/>
</dbReference>
<evidence type="ECO:0000313" key="6">
    <source>
        <dbReference type="EMBL" id="POM26797.1"/>
    </source>
</evidence>
<dbReference type="InterPro" id="IPR050832">
    <property type="entry name" value="Bact_Acetyltransf"/>
</dbReference>
<dbReference type="HAMAP" id="MF_01698">
    <property type="entry name" value="MshD"/>
    <property type="match status" value="1"/>
</dbReference>
<dbReference type="EMBL" id="MTBP01000001">
    <property type="protein sequence ID" value="POM26797.1"/>
    <property type="molecule type" value="Genomic_DNA"/>
</dbReference>
<keyword evidence="1 4" id="KW-0808">Transferase</keyword>
<dbReference type="Pfam" id="PF00583">
    <property type="entry name" value="Acetyltransf_1"/>
    <property type="match status" value="1"/>
</dbReference>
<keyword evidence="3 4" id="KW-0012">Acyltransferase</keyword>
<dbReference type="Pfam" id="PF13508">
    <property type="entry name" value="Acetyltransf_7"/>
    <property type="match status" value="1"/>
</dbReference>
<keyword evidence="2 4" id="KW-0677">Repeat</keyword>
<dbReference type="EC" id="2.3.1.189" evidence="4"/>
<feature type="binding site" evidence="4">
    <location>
        <position position="33"/>
    </location>
    <ligand>
        <name>1D-myo-inositol 2-(L-cysteinylamino)-2-deoxy-alpha-D-glucopyranoside</name>
        <dbReference type="ChEBI" id="CHEBI:58887"/>
    </ligand>
</feature>
<feature type="binding site" evidence="4">
    <location>
        <position position="254"/>
    </location>
    <ligand>
        <name>1D-myo-inositol 2-(L-cysteinylamino)-2-deoxy-alpha-D-glucopyranoside</name>
        <dbReference type="ChEBI" id="CHEBI:58887"/>
    </ligand>
</feature>
<dbReference type="NCBIfam" id="TIGR03448">
    <property type="entry name" value="mycothiol_MshD"/>
    <property type="match status" value="1"/>
</dbReference>
<evidence type="ECO:0000256" key="1">
    <source>
        <dbReference type="ARBA" id="ARBA00022679"/>
    </source>
</evidence>
<protein>
    <recommendedName>
        <fullName evidence="4">Mycothiol acetyltransferase</fullName>
        <shortName evidence="4">MSH acetyltransferase</shortName>
        <ecNumber evidence="4">2.3.1.189</ecNumber>
    </recommendedName>
    <alternativeName>
        <fullName evidence="4">Mycothiol synthase</fullName>
    </alternativeName>
</protein>
<proteinExistence type="inferred from homology"/>
<evidence type="ECO:0000256" key="4">
    <source>
        <dbReference type="HAMAP-Rule" id="MF_01698"/>
    </source>
</evidence>
<feature type="binding site" evidence="4">
    <location>
        <position position="216"/>
    </location>
    <ligand>
        <name>1D-myo-inositol 2-(L-cysteinylamino)-2-deoxy-alpha-D-glucopyranoside</name>
        <dbReference type="ChEBI" id="CHEBI:58887"/>
    </ligand>
</feature>
<dbReference type="InterPro" id="IPR016181">
    <property type="entry name" value="Acyl_CoA_acyltransferase"/>
</dbReference>
<dbReference type="PIRSF" id="PIRSF021524">
    <property type="entry name" value="MSH_acetyltransferase"/>
    <property type="match status" value="1"/>
</dbReference>
<dbReference type="Gene3D" id="3.40.630.30">
    <property type="match status" value="1"/>
</dbReference>
<dbReference type="GO" id="GO:0010125">
    <property type="term" value="P:mycothiol biosynthetic process"/>
    <property type="evidence" value="ECO:0007669"/>
    <property type="project" value="UniProtKB-UniRule"/>
</dbReference>
<dbReference type="PANTHER" id="PTHR43877">
    <property type="entry name" value="AMINOALKYLPHOSPHONATE N-ACETYLTRANSFERASE-RELATED-RELATED"/>
    <property type="match status" value="1"/>
</dbReference>
<dbReference type="SUPFAM" id="SSF55729">
    <property type="entry name" value="Acyl-CoA N-acyltransferases (Nat)"/>
    <property type="match status" value="1"/>
</dbReference>
<feature type="binding site" evidence="4">
    <location>
        <position position="169"/>
    </location>
    <ligand>
        <name>1D-myo-inositol 2-(L-cysteinylamino)-2-deoxy-alpha-D-glucopyranoside</name>
        <dbReference type="ChEBI" id="CHEBI:58887"/>
    </ligand>
</feature>
<comment type="function">
    <text evidence="4">Catalyzes the transfer of acetyl from acetyl-CoA to desacetylmycothiol (Cys-GlcN-Ins) to form mycothiol.</text>
</comment>
<feature type="binding site" evidence="4">
    <location>
        <begin position="259"/>
        <end position="264"/>
    </location>
    <ligand>
        <name>acetyl-CoA</name>
        <dbReference type="ChEBI" id="CHEBI:57288"/>
        <label>2</label>
    </ligand>
</feature>
<name>A0A2P4UP19_9ACTN</name>
<feature type="binding site" evidence="4">
    <location>
        <position position="208"/>
    </location>
    <ligand>
        <name>1D-myo-inositol 2-(L-cysteinylamino)-2-deoxy-alpha-D-glucopyranoside</name>
        <dbReference type="ChEBI" id="CHEBI:58887"/>
    </ligand>
</feature>
<dbReference type="RefSeq" id="WP_103562779.1">
    <property type="nucleotide sequence ID" value="NZ_MTBP01000001.1"/>
</dbReference>
<feature type="binding site" evidence="4">
    <location>
        <begin position="220"/>
        <end position="222"/>
    </location>
    <ligand>
        <name>acetyl-CoA</name>
        <dbReference type="ChEBI" id="CHEBI:57288"/>
        <label>2</label>
    </ligand>
</feature>
<comment type="caution">
    <text evidence="4">Lacks conserved residue(s) required for the propagation of feature annotation.</text>
</comment>
<dbReference type="InterPro" id="IPR017813">
    <property type="entry name" value="Mycothiol_AcTrfase"/>
</dbReference>
<dbReference type="GO" id="GO:0035447">
    <property type="term" value="F:mycothiol synthase activity"/>
    <property type="evidence" value="ECO:0007669"/>
    <property type="project" value="UniProtKB-UniRule"/>
</dbReference>
<sequence>MREVRTLRADEVPIAAALVDAAAEADGIVPLSEQAMLALRHRAAGRVLTVGAEIVAYAHLDADGASAEFAVHPRHRRRGHGRALLDALVADAEGALRVWAHGDLPAAAGLARSAGLERVRALFQLRRPAADPLPDVRLAAGVGVRTFVPGRDEDAWLAVNARAFAHHPEQGAWTREDLLRREAADWFDPAGFFLAERDGALVGFHWTKIHPDGLGEVYVVGVDPSAQGLGLGRALTLTGLHHLRETGVPAILLYVDESNTAAVRLYESLSFTPHTTDVMYASEGFEPVT</sequence>
<dbReference type="PROSITE" id="PS51186">
    <property type="entry name" value="GNAT"/>
    <property type="match status" value="2"/>
</dbReference>
<evidence type="ECO:0000256" key="2">
    <source>
        <dbReference type="ARBA" id="ARBA00022737"/>
    </source>
</evidence>
<organism evidence="6 7">
    <name type="scientific">Actinomadura rubteroloni</name>
    <dbReference type="NCBI Taxonomy" id="1926885"/>
    <lineage>
        <taxon>Bacteria</taxon>
        <taxon>Bacillati</taxon>
        <taxon>Actinomycetota</taxon>
        <taxon>Actinomycetes</taxon>
        <taxon>Streptosporangiales</taxon>
        <taxon>Thermomonosporaceae</taxon>
        <taxon>Actinomadura</taxon>
    </lineage>
</organism>
<comment type="similarity">
    <text evidence="4">Belongs to the acetyltransferase family. MshD subfamily.</text>
</comment>